<evidence type="ECO:0000256" key="1">
    <source>
        <dbReference type="SAM" id="Phobius"/>
    </source>
</evidence>
<feature type="transmembrane region" description="Helical" evidence="1">
    <location>
        <begin position="55"/>
        <end position="77"/>
    </location>
</feature>
<dbReference type="AlphaFoldDB" id="A0A8S1H460"/>
<keyword evidence="1" id="KW-0472">Membrane</keyword>
<protein>
    <submittedName>
        <fullName evidence="2">Uncharacterized protein</fullName>
    </submittedName>
</protein>
<reference evidence="2" key="1">
    <citation type="submission" date="2020-10" db="EMBL/GenBank/DDBJ databases">
        <authorList>
            <person name="Kikuchi T."/>
        </authorList>
    </citation>
    <scope>NUCLEOTIDE SEQUENCE</scope>
    <source>
        <strain evidence="2">NKZ352</strain>
    </source>
</reference>
<evidence type="ECO:0000313" key="3">
    <source>
        <dbReference type="Proteomes" id="UP000835052"/>
    </source>
</evidence>
<accession>A0A8S1H460</accession>
<comment type="caution">
    <text evidence="2">The sequence shown here is derived from an EMBL/GenBank/DDBJ whole genome shotgun (WGS) entry which is preliminary data.</text>
</comment>
<organism evidence="2 3">
    <name type="scientific">Caenorhabditis auriculariae</name>
    <dbReference type="NCBI Taxonomy" id="2777116"/>
    <lineage>
        <taxon>Eukaryota</taxon>
        <taxon>Metazoa</taxon>
        <taxon>Ecdysozoa</taxon>
        <taxon>Nematoda</taxon>
        <taxon>Chromadorea</taxon>
        <taxon>Rhabditida</taxon>
        <taxon>Rhabditina</taxon>
        <taxon>Rhabditomorpha</taxon>
        <taxon>Rhabditoidea</taxon>
        <taxon>Rhabditidae</taxon>
        <taxon>Peloderinae</taxon>
        <taxon>Caenorhabditis</taxon>
    </lineage>
</organism>
<keyword evidence="3" id="KW-1185">Reference proteome</keyword>
<feature type="transmembrane region" description="Helical" evidence="1">
    <location>
        <begin position="142"/>
        <end position="162"/>
    </location>
</feature>
<evidence type="ECO:0000313" key="2">
    <source>
        <dbReference type="EMBL" id="CAD6190469.1"/>
    </source>
</evidence>
<proteinExistence type="predicted"/>
<keyword evidence="1" id="KW-1133">Transmembrane helix</keyword>
<feature type="transmembrane region" description="Helical" evidence="1">
    <location>
        <begin position="97"/>
        <end position="122"/>
    </location>
</feature>
<name>A0A8S1H460_9PELO</name>
<keyword evidence="1" id="KW-0812">Transmembrane</keyword>
<sequence>MTAFQLLYTGYTLMCSIFSLFFCGIKIALTVLMFVKLDGMDENGVPLMKNLDVHGFYASLVLLETVGIVIAAVLIFLGVKQGLSLIADDPAKPIDYYLYCANGFTLTFIIYCMTFCILEMAHRSHLPEDARNTWLLCRSVNITALMQTSVSCMLQAVFLLLFRASCLSRFDKETLDANYEEIALQ</sequence>
<dbReference type="Proteomes" id="UP000835052">
    <property type="component" value="Unassembled WGS sequence"/>
</dbReference>
<dbReference type="EMBL" id="CAJGYM010000016">
    <property type="protein sequence ID" value="CAD6190469.1"/>
    <property type="molecule type" value="Genomic_DNA"/>
</dbReference>
<feature type="transmembrane region" description="Helical" evidence="1">
    <location>
        <begin position="12"/>
        <end position="35"/>
    </location>
</feature>
<gene>
    <name evidence="2" type="ORF">CAUJ_LOCUS6388</name>
</gene>